<gene>
    <name evidence="3" type="primary">Thrap3_1</name>
    <name evidence="3" type="ORF">EYF80_000385</name>
</gene>
<protein>
    <submittedName>
        <fullName evidence="3">Thyroid hormone receptor-associated protein 3</fullName>
    </submittedName>
</protein>
<feature type="compositionally biased region" description="Basic and acidic residues" evidence="2">
    <location>
        <begin position="457"/>
        <end position="475"/>
    </location>
</feature>
<comment type="caution">
    <text evidence="3">The sequence shown here is derived from an EMBL/GenBank/DDBJ whole genome shotgun (WGS) entry which is preliminary data.</text>
</comment>
<feature type="compositionally biased region" description="Basic and acidic residues" evidence="2">
    <location>
        <begin position="570"/>
        <end position="592"/>
    </location>
</feature>
<dbReference type="PANTHER" id="PTHR15268:SF16">
    <property type="entry name" value="THYROID HORMONE RECEPTOR-ASSOCIATED PROTEIN 3"/>
    <property type="match status" value="1"/>
</dbReference>
<feature type="compositionally biased region" description="Basic and acidic residues" evidence="2">
    <location>
        <begin position="408"/>
        <end position="436"/>
    </location>
</feature>
<evidence type="ECO:0000313" key="3">
    <source>
        <dbReference type="EMBL" id="TNN89097.1"/>
    </source>
</evidence>
<dbReference type="GO" id="GO:0003712">
    <property type="term" value="F:transcription coregulator activity"/>
    <property type="evidence" value="ECO:0007669"/>
    <property type="project" value="TreeGrafter"/>
</dbReference>
<feature type="compositionally biased region" description="Basic and acidic residues" evidence="2">
    <location>
        <begin position="514"/>
        <end position="530"/>
    </location>
</feature>
<keyword evidence="3" id="KW-0675">Receptor</keyword>
<evidence type="ECO:0000256" key="2">
    <source>
        <dbReference type="SAM" id="MobiDB-lite"/>
    </source>
</evidence>
<dbReference type="GO" id="GO:0045944">
    <property type="term" value="P:positive regulation of transcription by RNA polymerase II"/>
    <property type="evidence" value="ECO:0007669"/>
    <property type="project" value="TreeGrafter"/>
</dbReference>
<feature type="compositionally biased region" description="Basic residues" evidence="2">
    <location>
        <begin position="531"/>
        <end position="546"/>
    </location>
</feature>
<dbReference type="GO" id="GO:0003677">
    <property type="term" value="F:DNA binding"/>
    <property type="evidence" value="ECO:0007669"/>
    <property type="project" value="TreeGrafter"/>
</dbReference>
<proteinExistence type="inferred from homology"/>
<feature type="compositionally biased region" description="Low complexity" evidence="2">
    <location>
        <begin position="445"/>
        <end position="456"/>
    </location>
</feature>
<dbReference type="AlphaFoldDB" id="A0A4Z2JGL6"/>
<feature type="region of interest" description="Disordered" evidence="2">
    <location>
        <begin position="186"/>
        <end position="238"/>
    </location>
</feature>
<feature type="region of interest" description="Disordered" evidence="2">
    <location>
        <begin position="367"/>
        <end position="391"/>
    </location>
</feature>
<comment type="similarity">
    <text evidence="1">Belongs to the BCLAF1/THRAP3 family.</text>
</comment>
<dbReference type="EMBL" id="SRLO01000002">
    <property type="protein sequence ID" value="TNN89097.1"/>
    <property type="molecule type" value="Genomic_DNA"/>
</dbReference>
<sequence length="592" mass="66769">MLSSFDFFSNEEYLDGDQTAISVAFRQFLEEQKKKAKALGNGKYAEAHDVDTEQGKAKGKASANIPDPVQRKFREDIDGDVSLKSFLKASPFMSEDEAVIKPQTKSLHKDWYNGDESSKTKIKVTHSAREMFDECFGKWQNVAYSHMANSDLDDMEVDMRPARKQDVAAAVAAALAKREAAGRCEGLSPAVGGKARKMAKSPCVSSATPPPPPRRRSSDRELRGEDSPFTSSRKQETKLYIKMDSLGDSMMRSSDILAEERQLSQDLVQSSKKDQEFRSIFQHVQAAPSQRSPSELFAQHIVTIVHHTKAQHFPSSEMTLNERFTMYQRRAAEKEMMKPRKSPEIHRRIDVSPSAFKKHSQLFEAMKSSEDGTYKDGGEKTTGDPMDLRLDIERRKKYPILDRDYNKDRGEEWRNSPDSCPDRSEEKLSKSSERSKKSQKKRSRSSSSSSSSSSKSQKADLPHGKSDPADKDSDRAQLSQTDSSGAVTRGMPRGGFQVRIRGRSWNQGNGPQSNHDDREREAECKMMDSRGRRRGSFSRGRARFIVRKATGGPNANSPKWANDKFQINGERGDAREETEQDHTEREDGILEQ</sequence>
<feature type="compositionally biased region" description="Polar residues" evidence="2">
    <location>
        <begin position="476"/>
        <end position="486"/>
    </location>
</feature>
<name>A0A4Z2JGL6_9TELE</name>
<feature type="compositionally biased region" description="Basic and acidic residues" evidence="2">
    <location>
        <begin position="216"/>
        <end position="226"/>
    </location>
</feature>
<dbReference type="Proteomes" id="UP000314294">
    <property type="component" value="Unassembled WGS sequence"/>
</dbReference>
<dbReference type="OrthoDB" id="9948513at2759"/>
<accession>A0A4Z2JGL6</accession>
<feature type="compositionally biased region" description="Polar residues" evidence="2">
    <location>
        <begin position="504"/>
        <end position="513"/>
    </location>
</feature>
<dbReference type="GO" id="GO:0016592">
    <property type="term" value="C:mediator complex"/>
    <property type="evidence" value="ECO:0007669"/>
    <property type="project" value="TreeGrafter"/>
</dbReference>
<dbReference type="PANTHER" id="PTHR15268">
    <property type="entry name" value="THRAP3/BCLAF1"/>
    <property type="match status" value="1"/>
</dbReference>
<evidence type="ECO:0000256" key="1">
    <source>
        <dbReference type="ARBA" id="ARBA00006481"/>
    </source>
</evidence>
<evidence type="ECO:0000313" key="4">
    <source>
        <dbReference type="Proteomes" id="UP000314294"/>
    </source>
</evidence>
<dbReference type="InterPro" id="IPR029199">
    <property type="entry name" value="THRAP3_BCLAF1"/>
</dbReference>
<reference evidence="3 4" key="1">
    <citation type="submission" date="2019-03" db="EMBL/GenBank/DDBJ databases">
        <title>First draft genome of Liparis tanakae, snailfish: a comprehensive survey of snailfish specific genes.</title>
        <authorList>
            <person name="Kim W."/>
            <person name="Song I."/>
            <person name="Jeong J.-H."/>
            <person name="Kim D."/>
            <person name="Kim S."/>
            <person name="Ryu S."/>
            <person name="Song J.Y."/>
            <person name="Lee S.K."/>
        </authorList>
    </citation>
    <scope>NUCLEOTIDE SEQUENCE [LARGE SCALE GENOMIC DNA]</scope>
    <source>
        <tissue evidence="3">Muscle</tissue>
    </source>
</reference>
<organism evidence="3 4">
    <name type="scientific">Liparis tanakae</name>
    <name type="common">Tanaka's snailfish</name>
    <dbReference type="NCBI Taxonomy" id="230148"/>
    <lineage>
        <taxon>Eukaryota</taxon>
        <taxon>Metazoa</taxon>
        <taxon>Chordata</taxon>
        <taxon>Craniata</taxon>
        <taxon>Vertebrata</taxon>
        <taxon>Euteleostomi</taxon>
        <taxon>Actinopterygii</taxon>
        <taxon>Neopterygii</taxon>
        <taxon>Teleostei</taxon>
        <taxon>Neoteleostei</taxon>
        <taxon>Acanthomorphata</taxon>
        <taxon>Eupercaria</taxon>
        <taxon>Perciformes</taxon>
        <taxon>Cottioidei</taxon>
        <taxon>Cottales</taxon>
        <taxon>Liparidae</taxon>
        <taxon>Liparis</taxon>
    </lineage>
</organism>
<dbReference type="Pfam" id="PF15440">
    <property type="entry name" value="THRAP3_BCLAF1"/>
    <property type="match status" value="1"/>
</dbReference>
<feature type="region of interest" description="Disordered" evidence="2">
    <location>
        <begin position="408"/>
        <end position="592"/>
    </location>
</feature>
<keyword evidence="4" id="KW-1185">Reference proteome</keyword>